<dbReference type="RefSeq" id="XP_001442030.1">
    <property type="nucleotide sequence ID" value="XM_001441993.1"/>
</dbReference>
<keyword evidence="2" id="KW-1185">Reference proteome</keyword>
<accession>A0CV16</accession>
<dbReference type="GeneID" id="5027815"/>
<dbReference type="AlphaFoldDB" id="A0CV16"/>
<sequence>MAQNWAPNSQVIIKEINYTTHGLNVQIELSNTCAYQCLSSNFTKSNQNLFRKNIGFSYNQTKGTLTSYVFWVKFQVIKIDVLGKINLFYSF</sequence>
<protein>
    <submittedName>
        <fullName evidence="1">Uncharacterized protein</fullName>
    </submittedName>
</protein>
<dbReference type="Proteomes" id="UP000000600">
    <property type="component" value="Unassembled WGS sequence"/>
</dbReference>
<dbReference type="KEGG" id="ptm:GSPATT00010801001"/>
<gene>
    <name evidence="1" type="ORF">GSPATT00010801001</name>
</gene>
<organism evidence="1 2">
    <name type="scientific">Paramecium tetraurelia</name>
    <dbReference type="NCBI Taxonomy" id="5888"/>
    <lineage>
        <taxon>Eukaryota</taxon>
        <taxon>Sar</taxon>
        <taxon>Alveolata</taxon>
        <taxon>Ciliophora</taxon>
        <taxon>Intramacronucleata</taxon>
        <taxon>Oligohymenophorea</taxon>
        <taxon>Peniculida</taxon>
        <taxon>Parameciidae</taxon>
        <taxon>Paramecium</taxon>
    </lineage>
</organism>
<name>A0CV16_PARTE</name>
<dbReference type="InParanoid" id="A0CV16"/>
<evidence type="ECO:0000313" key="1">
    <source>
        <dbReference type="EMBL" id="CAK74633.1"/>
    </source>
</evidence>
<dbReference type="EMBL" id="CT868196">
    <property type="protein sequence ID" value="CAK74633.1"/>
    <property type="molecule type" value="Genomic_DNA"/>
</dbReference>
<evidence type="ECO:0000313" key="2">
    <source>
        <dbReference type="Proteomes" id="UP000000600"/>
    </source>
</evidence>
<dbReference type="HOGENOM" id="CLU_2431736_0_0_1"/>
<proteinExistence type="predicted"/>
<reference evidence="1 2" key="1">
    <citation type="journal article" date="2006" name="Nature">
        <title>Global trends of whole-genome duplications revealed by the ciliate Paramecium tetraurelia.</title>
        <authorList>
            <consortium name="Genoscope"/>
            <person name="Aury J.-M."/>
            <person name="Jaillon O."/>
            <person name="Duret L."/>
            <person name="Noel B."/>
            <person name="Jubin C."/>
            <person name="Porcel B.M."/>
            <person name="Segurens B."/>
            <person name="Daubin V."/>
            <person name="Anthouard V."/>
            <person name="Aiach N."/>
            <person name="Arnaiz O."/>
            <person name="Billaut A."/>
            <person name="Beisson J."/>
            <person name="Blanc I."/>
            <person name="Bouhouche K."/>
            <person name="Camara F."/>
            <person name="Duharcourt S."/>
            <person name="Guigo R."/>
            <person name="Gogendeau D."/>
            <person name="Katinka M."/>
            <person name="Keller A.-M."/>
            <person name="Kissmehl R."/>
            <person name="Klotz C."/>
            <person name="Koll F."/>
            <person name="Le Moue A."/>
            <person name="Lepere C."/>
            <person name="Malinsky S."/>
            <person name="Nowacki M."/>
            <person name="Nowak J.K."/>
            <person name="Plattner H."/>
            <person name="Poulain J."/>
            <person name="Ruiz F."/>
            <person name="Serrano V."/>
            <person name="Zagulski M."/>
            <person name="Dessen P."/>
            <person name="Betermier M."/>
            <person name="Weissenbach J."/>
            <person name="Scarpelli C."/>
            <person name="Schachter V."/>
            <person name="Sperling L."/>
            <person name="Meyer E."/>
            <person name="Cohen J."/>
            <person name="Wincker P."/>
        </authorList>
    </citation>
    <scope>NUCLEOTIDE SEQUENCE [LARGE SCALE GENOMIC DNA]</scope>
    <source>
        <strain evidence="1 2">Stock d4-2</strain>
    </source>
</reference>